<protein>
    <submittedName>
        <fullName evidence="1">Uncharacterized protein</fullName>
    </submittedName>
</protein>
<dbReference type="RefSeq" id="WP_213162186.1">
    <property type="nucleotide sequence ID" value="NZ_CP058214.1"/>
</dbReference>
<dbReference type="EMBL" id="CP058214">
    <property type="protein sequence ID" value="QPC44818.1"/>
    <property type="molecule type" value="Genomic_DNA"/>
</dbReference>
<dbReference type="Proteomes" id="UP000593594">
    <property type="component" value="Chromosome"/>
</dbReference>
<evidence type="ECO:0000313" key="1">
    <source>
        <dbReference type="EMBL" id="QPC44818.1"/>
    </source>
</evidence>
<dbReference type="KEGG" id="kmn:HW532_20210"/>
<organism evidence="1 2">
    <name type="scientific">Kaustia mangrovi</name>
    <dbReference type="NCBI Taxonomy" id="2593653"/>
    <lineage>
        <taxon>Bacteria</taxon>
        <taxon>Pseudomonadati</taxon>
        <taxon>Pseudomonadota</taxon>
        <taxon>Alphaproteobacteria</taxon>
        <taxon>Hyphomicrobiales</taxon>
        <taxon>Parvibaculaceae</taxon>
        <taxon>Kaustia</taxon>
    </lineage>
</organism>
<proteinExistence type="predicted"/>
<gene>
    <name evidence="1" type="ORF">HW532_20210</name>
</gene>
<dbReference type="AlphaFoldDB" id="A0A7S8HDZ1"/>
<reference evidence="1 2" key="1">
    <citation type="submission" date="2020-06" db="EMBL/GenBank/DDBJ databases">
        <title>Genome sequence of 2 isolates from Red Sea Mangroves.</title>
        <authorList>
            <person name="Sefrji F."/>
            <person name="Michoud G."/>
            <person name="Merlino G."/>
            <person name="Daffonchio D."/>
        </authorList>
    </citation>
    <scope>NUCLEOTIDE SEQUENCE [LARGE SCALE GENOMIC DNA]</scope>
    <source>
        <strain evidence="1 2">R1DC25</strain>
    </source>
</reference>
<keyword evidence="2" id="KW-1185">Reference proteome</keyword>
<name>A0A7S8HDZ1_9HYPH</name>
<sequence length="195" mass="20899">MLKSAVDHLLTNVIPAAQDYGSAENDLSAAFQQNADPAHWERVGQHAKRRAAEAAIAIDGLADRTAKALGSTPNKVRDDVVPYCAIGRVARLGSIERICAVANAYKHADLSDRKHPIRSEADILATGAGYGIDCYGIGKCRGVEVLVTERDGTVRKFLGDVPWAIAGWFQYLEARSAALPLGEFYVCGLCVKTGS</sequence>
<evidence type="ECO:0000313" key="2">
    <source>
        <dbReference type="Proteomes" id="UP000593594"/>
    </source>
</evidence>
<accession>A0A7S8HDZ1</accession>